<dbReference type="PANTHER" id="PTHR10721:SF1">
    <property type="entry name" value="MITOCHONDRIAL IMPORT INNER MEMBRANE TRANSLOCASE SUBUNIT TIM44"/>
    <property type="match status" value="1"/>
</dbReference>
<proteinExistence type="inferred from homology"/>
<keyword evidence="3" id="KW-0813">Transport</keyword>
<keyword evidence="8" id="KW-0809">Transit peptide</keyword>
<protein>
    <recommendedName>
        <fullName evidence="12">Mitochondrial import inner membrane translocase subunit TIM44</fullName>
    </recommendedName>
</protein>
<evidence type="ECO:0000256" key="13">
    <source>
        <dbReference type="SAM" id="MobiDB-lite"/>
    </source>
</evidence>
<keyword evidence="7" id="KW-0653">Protein transport</keyword>
<evidence type="ECO:0000256" key="6">
    <source>
        <dbReference type="ARBA" id="ARBA00022840"/>
    </source>
</evidence>
<feature type="compositionally biased region" description="Basic and acidic residues" evidence="13">
    <location>
        <begin position="268"/>
        <end position="291"/>
    </location>
</feature>
<reference evidence="15 16" key="1">
    <citation type="journal article" date="2013" name="PLoS Genet.">
        <title>Genomic mechanisms accounting for the adaptation to parasitism in nematode-trapping fungi.</title>
        <authorList>
            <person name="Meerupati T."/>
            <person name="Andersson K.M."/>
            <person name="Friman E."/>
            <person name="Kumar D."/>
            <person name="Tunlid A."/>
            <person name="Ahren D."/>
        </authorList>
    </citation>
    <scope>NUCLEOTIDE SEQUENCE [LARGE SCALE GENOMIC DNA]</scope>
    <source>
        <strain evidence="15 16">CBS 200.50</strain>
    </source>
</reference>
<keyword evidence="16" id="KW-1185">Reference proteome</keyword>
<reference evidence="16" key="2">
    <citation type="submission" date="2013-04" db="EMBL/GenBank/DDBJ databases">
        <title>Genomic mechanisms accounting for the adaptation to parasitism in nematode-trapping fungi.</title>
        <authorList>
            <person name="Ahren D.G."/>
        </authorList>
    </citation>
    <scope>NUCLEOTIDE SEQUENCE [LARGE SCALE GENOMIC DNA]</scope>
    <source>
        <strain evidence="16">CBS 200.50</strain>
    </source>
</reference>
<feature type="region of interest" description="Disordered" evidence="13">
    <location>
        <begin position="80"/>
        <end position="135"/>
    </location>
</feature>
<dbReference type="GO" id="GO:0030150">
    <property type="term" value="P:protein import into mitochondrial matrix"/>
    <property type="evidence" value="ECO:0007669"/>
    <property type="project" value="TreeGrafter"/>
</dbReference>
<dbReference type="FunFam" id="3.10.450.240:FF:000002">
    <property type="entry name" value="Mitochondrial import inner membrane translocase subunit TIM44"/>
    <property type="match status" value="1"/>
</dbReference>
<organism evidence="15 16">
    <name type="scientific">Dactylellina haptotyla (strain CBS 200.50)</name>
    <name type="common">Nematode-trapping fungus</name>
    <name type="synonym">Monacrosporium haptotylum</name>
    <dbReference type="NCBI Taxonomy" id="1284197"/>
    <lineage>
        <taxon>Eukaryota</taxon>
        <taxon>Fungi</taxon>
        <taxon>Dikarya</taxon>
        <taxon>Ascomycota</taxon>
        <taxon>Pezizomycotina</taxon>
        <taxon>Orbiliomycetes</taxon>
        <taxon>Orbiliales</taxon>
        <taxon>Orbiliaceae</taxon>
        <taxon>Dactylellina</taxon>
    </lineage>
</organism>
<evidence type="ECO:0000256" key="12">
    <source>
        <dbReference type="ARBA" id="ARBA00074309"/>
    </source>
</evidence>
<dbReference type="OMA" id="NFQMEPF"/>
<keyword evidence="9" id="KW-0811">Translocation</keyword>
<evidence type="ECO:0000256" key="10">
    <source>
        <dbReference type="ARBA" id="ARBA00023128"/>
    </source>
</evidence>
<evidence type="ECO:0000256" key="9">
    <source>
        <dbReference type="ARBA" id="ARBA00023010"/>
    </source>
</evidence>
<gene>
    <name evidence="15" type="ORF">H072_5695</name>
</gene>
<feature type="compositionally biased region" description="Basic and acidic residues" evidence="13">
    <location>
        <begin position="112"/>
        <end position="123"/>
    </location>
</feature>
<keyword evidence="11" id="KW-0472">Membrane</keyword>
<keyword evidence="10" id="KW-0496">Mitochondrion</keyword>
<dbReference type="InterPro" id="IPR032710">
    <property type="entry name" value="NTF2-like_dom_sf"/>
</dbReference>
<dbReference type="GO" id="GO:0051087">
    <property type="term" value="F:protein-folding chaperone binding"/>
    <property type="evidence" value="ECO:0007669"/>
    <property type="project" value="TreeGrafter"/>
</dbReference>
<keyword evidence="5" id="KW-0999">Mitochondrion inner membrane</keyword>
<dbReference type="GO" id="GO:0005524">
    <property type="term" value="F:ATP binding"/>
    <property type="evidence" value="ECO:0007669"/>
    <property type="project" value="UniProtKB-KW"/>
</dbReference>
<name>S8BYN9_DACHA</name>
<evidence type="ECO:0000256" key="5">
    <source>
        <dbReference type="ARBA" id="ARBA00022792"/>
    </source>
</evidence>
<dbReference type="AlphaFoldDB" id="S8BYN9"/>
<evidence type="ECO:0000313" key="16">
    <source>
        <dbReference type="Proteomes" id="UP000015100"/>
    </source>
</evidence>
<dbReference type="HOGENOM" id="CLU_020932_2_0_1"/>
<sequence>MRPATRSIGRVHRHTGFTTPSLVRQSSVPRSIHARTISTVLSKYPTTAANRESAAYLNQFFPLVAFRGFHASTFLRLSDASGKKPEGEEGKPKDGEEAGKSKEGEGEGEPEGEQKQKKKKEEPPPPPPHGDKSPFTVFMETLRSEFKQSKEWNESTKAIADQAHQFTESDAVRKAREAYDKSSKVAGAATSATGETLKKVGGVIGKGAQWTWETPVVKAGREAVKATGHGVEKMTRPIRETETYKTVKGNVQEVIDDGSSSRYGGFVEKEERKRQRELREAKRGGGRRMEPLVEDPNAGTNVTVHKDAAWKESWRDFRDSNKFMQSIFTLRKQYDESENPFISTTRNIADRFAGFFAENETAQVIKKFKEMDPTFQLEPFLRELREWILPEVLDAYVKGDTEVLQQWLSAAQYSVYSALASQYKTAGLKSDGRVLDIRNVDIMHAKILEPGETPVFIVTCRAQEVHVYRDIKTNNLAAGMEDRVQMVTYAIGMTRTVEDIANPETGGWRLIELQKSGRDYI</sequence>
<evidence type="ECO:0000256" key="11">
    <source>
        <dbReference type="ARBA" id="ARBA00023136"/>
    </source>
</evidence>
<dbReference type="EMBL" id="AQGS01000359">
    <property type="protein sequence ID" value="EPS40467.1"/>
    <property type="molecule type" value="Genomic_DNA"/>
</dbReference>
<keyword evidence="6" id="KW-0067">ATP-binding</keyword>
<dbReference type="OrthoDB" id="10265990at2759"/>
<dbReference type="InterPro" id="IPR007379">
    <property type="entry name" value="Tim44-like_dom"/>
</dbReference>
<dbReference type="SUPFAM" id="SSF54427">
    <property type="entry name" value="NTF2-like"/>
    <property type="match status" value="1"/>
</dbReference>
<evidence type="ECO:0000256" key="2">
    <source>
        <dbReference type="ARBA" id="ARBA00009597"/>
    </source>
</evidence>
<dbReference type="Gene3D" id="3.10.450.240">
    <property type="match status" value="1"/>
</dbReference>
<comment type="caution">
    <text evidence="15">The sequence shown here is derived from an EMBL/GenBank/DDBJ whole genome shotgun (WGS) entry which is preliminary data.</text>
</comment>
<feature type="compositionally biased region" description="Basic and acidic residues" evidence="13">
    <location>
        <begin position="81"/>
        <end position="105"/>
    </location>
</feature>
<feature type="region of interest" description="Disordered" evidence="13">
    <location>
        <begin position="268"/>
        <end position="299"/>
    </location>
</feature>
<dbReference type="GO" id="GO:0005743">
    <property type="term" value="C:mitochondrial inner membrane"/>
    <property type="evidence" value="ECO:0007669"/>
    <property type="project" value="UniProtKB-SubCell"/>
</dbReference>
<feature type="region of interest" description="Disordered" evidence="13">
    <location>
        <begin position="1"/>
        <end position="24"/>
    </location>
</feature>
<dbReference type="Pfam" id="PF04280">
    <property type="entry name" value="Tim44"/>
    <property type="match status" value="1"/>
</dbReference>
<evidence type="ECO:0000313" key="15">
    <source>
        <dbReference type="EMBL" id="EPS40467.1"/>
    </source>
</evidence>
<evidence type="ECO:0000256" key="7">
    <source>
        <dbReference type="ARBA" id="ARBA00022927"/>
    </source>
</evidence>
<evidence type="ECO:0000256" key="8">
    <source>
        <dbReference type="ARBA" id="ARBA00022946"/>
    </source>
</evidence>
<dbReference type="PANTHER" id="PTHR10721">
    <property type="entry name" value="MITOCHONDRIAL IMPORT INNER MEMBRANE TRANSLOCASE SUBUNIT TIM44"/>
    <property type="match status" value="1"/>
</dbReference>
<comment type="subcellular location">
    <subcellularLocation>
        <location evidence="1">Mitochondrion inner membrane</location>
        <topology evidence="1">Peripheral membrane protein</topology>
    </subcellularLocation>
</comment>
<dbReference type="InterPro" id="IPR039544">
    <property type="entry name" value="Tim44-like"/>
</dbReference>
<comment type="similarity">
    <text evidence="2">Belongs to the Tim44 family.</text>
</comment>
<keyword evidence="4" id="KW-0547">Nucleotide-binding</keyword>
<feature type="domain" description="Tim44-like" evidence="14">
    <location>
        <begin position="361"/>
        <end position="515"/>
    </location>
</feature>
<dbReference type="SMART" id="SM00978">
    <property type="entry name" value="Tim44"/>
    <property type="match status" value="1"/>
</dbReference>
<dbReference type="STRING" id="1284197.S8BYN9"/>
<accession>S8BYN9</accession>
<evidence type="ECO:0000256" key="3">
    <source>
        <dbReference type="ARBA" id="ARBA00022448"/>
    </source>
</evidence>
<evidence type="ECO:0000256" key="1">
    <source>
        <dbReference type="ARBA" id="ARBA00004637"/>
    </source>
</evidence>
<dbReference type="Proteomes" id="UP000015100">
    <property type="component" value="Unassembled WGS sequence"/>
</dbReference>
<evidence type="ECO:0000259" key="14">
    <source>
        <dbReference type="SMART" id="SM00978"/>
    </source>
</evidence>
<dbReference type="eggNOG" id="KOG2580">
    <property type="taxonomic scope" value="Eukaryota"/>
</dbReference>
<evidence type="ECO:0000256" key="4">
    <source>
        <dbReference type="ARBA" id="ARBA00022741"/>
    </source>
</evidence>